<name>A0A1G7NRQ4_9BACT</name>
<reference evidence="5" key="1">
    <citation type="submission" date="2016-10" db="EMBL/GenBank/DDBJ databases">
        <authorList>
            <person name="Varghese N."/>
            <person name="Submissions S."/>
        </authorList>
    </citation>
    <scope>NUCLEOTIDE SEQUENCE [LARGE SCALE GENOMIC DNA]</scope>
    <source>
        <strain evidence="5">GAS232</strain>
    </source>
</reference>
<dbReference type="InterPro" id="IPR050356">
    <property type="entry name" value="SulA_CellDiv_inhibitor"/>
</dbReference>
<accession>A0A1G7NRQ4</accession>
<keyword evidence="5" id="KW-1185">Reference proteome</keyword>
<dbReference type="RefSeq" id="WP_172838306.1">
    <property type="nucleotide sequence ID" value="NZ_LT629690.1"/>
</dbReference>
<dbReference type="EMBL" id="LT629690">
    <property type="protein sequence ID" value="SDF76682.1"/>
    <property type="molecule type" value="Genomic_DNA"/>
</dbReference>
<dbReference type="SUPFAM" id="SSF56672">
    <property type="entry name" value="DNA/RNA polymerases"/>
    <property type="match status" value="1"/>
</dbReference>
<evidence type="ECO:0000259" key="3">
    <source>
        <dbReference type="Pfam" id="PF00817"/>
    </source>
</evidence>
<dbReference type="GO" id="GO:0006281">
    <property type="term" value="P:DNA repair"/>
    <property type="evidence" value="ECO:0007669"/>
    <property type="project" value="InterPro"/>
</dbReference>
<protein>
    <submittedName>
        <fullName evidence="4">Protein ImuB</fullName>
    </submittedName>
</protein>
<evidence type="ECO:0000313" key="5">
    <source>
        <dbReference type="Proteomes" id="UP000182427"/>
    </source>
</evidence>
<dbReference type="InterPro" id="IPR043502">
    <property type="entry name" value="DNA/RNA_pol_sf"/>
</dbReference>
<dbReference type="Proteomes" id="UP000182427">
    <property type="component" value="Chromosome I"/>
</dbReference>
<proteinExistence type="inferred from homology"/>
<dbReference type="AlphaFoldDB" id="A0A1G7NRQ4"/>
<sequence length="501" mass="55185">MGSLVQQYVCAYVPELAAQARIRLRPELAENPVVILAGKPPLQMAVSMSHKARRMGIAVGMTPTELEAFTELTILRRSAAEEKSATSAILETAGSFTPRIQVWPSQNSFVFVLDMTGTTLIFGDSTKSAMSISEAIKSLGLHVRIAVSQNIHTAVCAAPYAHRVPHVIPAGQERDTLARLPLSSLPLTIEQADALNMWGLHTVGEFASLPQHDLVARMGQAGYRLQLMARGEHPHTFVPEEPLFLLKENIEFDYAEESLDSLLFVIGPLLDQLIARASARALALASVTIRLTLEGGIEHCRTVKPAIPLIDRSSLLKLLHLDLQAHAPSASVVGMCIHAQAGKRGAAQEGLFSPQLPEPTRLDLTLAQIEALVGEGAVGSPRLSDTHHADSFVMDRFIACAKQSNADPNALSTMLRRIRPPAVLRIRLDEEGRPSWFAWRGQRYTITDAFGPWRCSGEWWSQQVWAREEWDVRAIAGDHALVCVLLHDLLHKQWMLDAFYD</sequence>
<feature type="domain" description="UmuC" evidence="3">
    <location>
        <begin position="17"/>
        <end position="157"/>
    </location>
</feature>
<comment type="similarity">
    <text evidence="1">Belongs to the DNA polymerase type-Y family.</text>
</comment>
<dbReference type="PANTHER" id="PTHR35369">
    <property type="entry name" value="BLR3025 PROTEIN-RELATED"/>
    <property type="match status" value="1"/>
</dbReference>
<organism evidence="4 5">
    <name type="scientific">Terriglobus roseus</name>
    <dbReference type="NCBI Taxonomy" id="392734"/>
    <lineage>
        <taxon>Bacteria</taxon>
        <taxon>Pseudomonadati</taxon>
        <taxon>Acidobacteriota</taxon>
        <taxon>Terriglobia</taxon>
        <taxon>Terriglobales</taxon>
        <taxon>Acidobacteriaceae</taxon>
        <taxon>Terriglobus</taxon>
    </lineage>
</organism>
<evidence type="ECO:0000256" key="1">
    <source>
        <dbReference type="ARBA" id="ARBA00010945"/>
    </source>
</evidence>
<dbReference type="InterPro" id="IPR043128">
    <property type="entry name" value="Rev_trsase/Diguanyl_cyclase"/>
</dbReference>
<gene>
    <name evidence="4" type="ORF">SAMN05444167_3244</name>
</gene>
<keyword evidence="2" id="KW-0227">DNA damage</keyword>
<evidence type="ECO:0000313" key="4">
    <source>
        <dbReference type="EMBL" id="SDF76682.1"/>
    </source>
</evidence>
<dbReference type="PANTHER" id="PTHR35369:SF2">
    <property type="entry name" value="BLR3025 PROTEIN"/>
    <property type="match status" value="1"/>
</dbReference>
<dbReference type="Gene3D" id="3.40.1170.60">
    <property type="match status" value="1"/>
</dbReference>
<evidence type="ECO:0000256" key="2">
    <source>
        <dbReference type="ARBA" id="ARBA00022763"/>
    </source>
</evidence>
<dbReference type="Gene3D" id="3.30.70.270">
    <property type="match status" value="1"/>
</dbReference>
<dbReference type="InterPro" id="IPR001126">
    <property type="entry name" value="UmuC"/>
</dbReference>
<dbReference type="Pfam" id="PF00817">
    <property type="entry name" value="IMS"/>
    <property type="match status" value="1"/>
</dbReference>